<keyword evidence="7" id="KW-0238">DNA-binding</keyword>
<comment type="similarity">
    <text evidence="1">Belongs to the sigma-54 factor family.</text>
</comment>
<sequence>MSLQLRQQLKLAQQLVMTPQLQQAIRLLQLSRLELSDTVQEEIEQNPVLEDDTNNPDSLHESLQELTAEGQEPAASGNTTDEVNLEKPSGLKEINWEDYANEYEDKSSFKPQNDPDLPSRFDILTKKTNLSDHLQWQLKFANINDQEEVVGNFIIGNLDQDGFLGVSDEEIAAATKSSALVVQKVLAMVQDMDPPGIAARSLQESLLLQLAHLNLSTSTAGELVRNHLPSLTNRDYAAIVKASGHPLKEVLAALEVIKGLNPYPGRIYSDEEPRYIIPDVYVYKMDGEYVIVLNDDGMPRLKISRFYQDILKGHKDVPGLAKDTKNYIQGKLKSAMWLIKSIQQRQRTIYNVVESLLKFQHEFFEKGPDYMRPLILKDVADDINMHESTISRVTTNKYVHTPQGLFELKYFFNSAIARTGGEEALASESIKVKMKRLIQAEDPHKPLSDMAVVKILAQENNIKIARRTVAKYRENMGILPSKYRRAPKLT</sequence>
<dbReference type="PIRSF" id="PIRSF000774">
    <property type="entry name" value="RpoN"/>
    <property type="match status" value="1"/>
</dbReference>
<dbReference type="Pfam" id="PF00309">
    <property type="entry name" value="Sigma54_AID"/>
    <property type="match status" value="1"/>
</dbReference>
<dbReference type="GO" id="GO:0000428">
    <property type="term" value="C:DNA-directed RNA polymerase complex"/>
    <property type="evidence" value="ECO:0007669"/>
    <property type="project" value="UniProtKB-KW"/>
</dbReference>
<dbReference type="InterPro" id="IPR000394">
    <property type="entry name" value="RNA_pol_sigma_54"/>
</dbReference>
<protein>
    <submittedName>
        <fullName evidence="12">RNA polymerase sigma-54 factor RpoN</fullName>
    </submittedName>
</protein>
<name>A0A3B0UQ64_9ZZZZ</name>
<evidence type="ECO:0000256" key="4">
    <source>
        <dbReference type="ARBA" id="ARBA00022695"/>
    </source>
</evidence>
<evidence type="ECO:0000256" key="5">
    <source>
        <dbReference type="ARBA" id="ARBA00023015"/>
    </source>
</evidence>
<keyword evidence="2" id="KW-0240">DNA-directed RNA polymerase</keyword>
<keyword evidence="4" id="KW-0548">Nucleotidyltransferase</keyword>
<keyword evidence="5" id="KW-0805">Transcription regulation</keyword>
<keyword evidence="8" id="KW-0804">Transcription</keyword>
<dbReference type="PROSITE" id="PS00717">
    <property type="entry name" value="SIGMA54_1"/>
    <property type="match status" value="1"/>
</dbReference>
<dbReference type="NCBIfam" id="TIGR02395">
    <property type="entry name" value="rpoN_sigma"/>
    <property type="match status" value="1"/>
</dbReference>
<dbReference type="GO" id="GO:0006352">
    <property type="term" value="P:DNA-templated transcription initiation"/>
    <property type="evidence" value="ECO:0007669"/>
    <property type="project" value="InterPro"/>
</dbReference>
<dbReference type="NCBIfam" id="NF009118">
    <property type="entry name" value="PRK12469.1"/>
    <property type="match status" value="1"/>
</dbReference>
<evidence type="ECO:0000259" key="11">
    <source>
        <dbReference type="Pfam" id="PF04963"/>
    </source>
</evidence>
<dbReference type="GO" id="GO:0003677">
    <property type="term" value="F:DNA binding"/>
    <property type="evidence" value="ECO:0007669"/>
    <property type="project" value="UniProtKB-KW"/>
</dbReference>
<dbReference type="GO" id="GO:0001216">
    <property type="term" value="F:DNA-binding transcription activator activity"/>
    <property type="evidence" value="ECO:0007669"/>
    <property type="project" value="InterPro"/>
</dbReference>
<accession>A0A3B0UQ64</accession>
<gene>
    <name evidence="12" type="ORF">MNBD_DELTA03-958</name>
</gene>
<dbReference type="PANTHER" id="PTHR32248">
    <property type="entry name" value="RNA POLYMERASE SIGMA-54 FACTOR"/>
    <property type="match status" value="1"/>
</dbReference>
<evidence type="ECO:0000256" key="7">
    <source>
        <dbReference type="ARBA" id="ARBA00023125"/>
    </source>
</evidence>
<evidence type="ECO:0000256" key="3">
    <source>
        <dbReference type="ARBA" id="ARBA00022679"/>
    </source>
</evidence>
<dbReference type="PANTHER" id="PTHR32248:SF4">
    <property type="entry name" value="RNA POLYMERASE SIGMA-54 FACTOR"/>
    <property type="match status" value="1"/>
</dbReference>
<dbReference type="PROSITE" id="PS50044">
    <property type="entry name" value="SIGMA54_3"/>
    <property type="match status" value="1"/>
</dbReference>
<evidence type="ECO:0000259" key="10">
    <source>
        <dbReference type="Pfam" id="PF04552"/>
    </source>
</evidence>
<evidence type="ECO:0000256" key="8">
    <source>
        <dbReference type="ARBA" id="ARBA00023163"/>
    </source>
</evidence>
<dbReference type="GO" id="GO:0016779">
    <property type="term" value="F:nucleotidyltransferase activity"/>
    <property type="evidence" value="ECO:0007669"/>
    <property type="project" value="UniProtKB-KW"/>
</dbReference>
<proteinExistence type="inferred from homology"/>
<feature type="domain" description="RNA polymerase sigma factor 54 core-binding" evidence="11">
    <location>
        <begin position="123"/>
        <end position="307"/>
    </location>
</feature>
<dbReference type="GO" id="GO:0016987">
    <property type="term" value="F:sigma factor activity"/>
    <property type="evidence" value="ECO:0007669"/>
    <property type="project" value="UniProtKB-KW"/>
</dbReference>
<dbReference type="Pfam" id="PF04552">
    <property type="entry name" value="Sigma54_DBD"/>
    <property type="match status" value="1"/>
</dbReference>
<dbReference type="EMBL" id="UOEX01000027">
    <property type="protein sequence ID" value="VAW33281.1"/>
    <property type="molecule type" value="Genomic_DNA"/>
</dbReference>
<feature type="region of interest" description="Disordered" evidence="9">
    <location>
        <begin position="67"/>
        <end position="91"/>
    </location>
</feature>
<organism evidence="12">
    <name type="scientific">hydrothermal vent metagenome</name>
    <dbReference type="NCBI Taxonomy" id="652676"/>
    <lineage>
        <taxon>unclassified sequences</taxon>
        <taxon>metagenomes</taxon>
        <taxon>ecological metagenomes</taxon>
    </lineage>
</organism>
<dbReference type="Pfam" id="PF04963">
    <property type="entry name" value="Sigma54_CBD"/>
    <property type="match status" value="1"/>
</dbReference>
<dbReference type="InterPro" id="IPR038709">
    <property type="entry name" value="RpoN_core-bd_sf"/>
</dbReference>
<evidence type="ECO:0000256" key="2">
    <source>
        <dbReference type="ARBA" id="ARBA00022478"/>
    </source>
</evidence>
<dbReference type="InterPro" id="IPR007634">
    <property type="entry name" value="RNA_pol_sigma_54_DNA-bd"/>
</dbReference>
<dbReference type="Gene3D" id="1.10.10.60">
    <property type="entry name" value="Homeodomain-like"/>
    <property type="match status" value="1"/>
</dbReference>
<dbReference type="PRINTS" id="PR00045">
    <property type="entry name" value="SIGMA54FCT"/>
</dbReference>
<keyword evidence="3" id="KW-0808">Transferase</keyword>
<evidence type="ECO:0000256" key="1">
    <source>
        <dbReference type="ARBA" id="ARBA00008798"/>
    </source>
</evidence>
<dbReference type="AlphaFoldDB" id="A0A3B0UQ64"/>
<reference evidence="12" key="1">
    <citation type="submission" date="2018-06" db="EMBL/GenBank/DDBJ databases">
        <authorList>
            <person name="Zhirakovskaya E."/>
        </authorList>
    </citation>
    <scope>NUCLEOTIDE SEQUENCE</scope>
</reference>
<dbReference type="InterPro" id="IPR007046">
    <property type="entry name" value="RNA_pol_sigma_54_core-bd"/>
</dbReference>
<evidence type="ECO:0000256" key="9">
    <source>
        <dbReference type="SAM" id="MobiDB-lite"/>
    </source>
</evidence>
<evidence type="ECO:0000256" key="6">
    <source>
        <dbReference type="ARBA" id="ARBA00023082"/>
    </source>
</evidence>
<dbReference type="Gene3D" id="1.10.10.1330">
    <property type="entry name" value="RNA polymerase sigma-54 factor, core-binding domain"/>
    <property type="match status" value="1"/>
</dbReference>
<evidence type="ECO:0000313" key="12">
    <source>
        <dbReference type="EMBL" id="VAW33281.1"/>
    </source>
</evidence>
<keyword evidence="6" id="KW-0731">Sigma factor</keyword>
<feature type="domain" description="RNA polymerase sigma factor 54 DNA-binding" evidence="10">
    <location>
        <begin position="326"/>
        <end position="485"/>
    </location>
</feature>
<dbReference type="PROSITE" id="PS00718">
    <property type="entry name" value="SIGMA54_2"/>
    <property type="match status" value="1"/>
</dbReference>